<protein>
    <submittedName>
        <fullName evidence="1">Uncharacterized protein</fullName>
    </submittedName>
</protein>
<dbReference type="EMBL" id="BJNN01000124">
    <property type="protein sequence ID" value="GEC64524.1"/>
    <property type="molecule type" value="Genomic_DNA"/>
</dbReference>
<keyword evidence="2" id="KW-1185">Reference proteome</keyword>
<organism evidence="1 2">
    <name type="scientific">Novacetimonas hansenii</name>
    <name type="common">Komagataeibacter hansenii</name>
    <dbReference type="NCBI Taxonomy" id="436"/>
    <lineage>
        <taxon>Bacteria</taxon>
        <taxon>Pseudomonadati</taxon>
        <taxon>Pseudomonadota</taxon>
        <taxon>Alphaproteobacteria</taxon>
        <taxon>Acetobacterales</taxon>
        <taxon>Acetobacteraceae</taxon>
        <taxon>Novacetimonas</taxon>
    </lineage>
</organism>
<reference evidence="1 2" key="1">
    <citation type="submission" date="2019-06" db="EMBL/GenBank/DDBJ databases">
        <title>Whole genome shotgun sequence of Komagataeibacter hansenii NBRC 14820.</title>
        <authorList>
            <person name="Hosoyama A."/>
            <person name="Uohara A."/>
            <person name="Ohji S."/>
            <person name="Ichikawa N."/>
        </authorList>
    </citation>
    <scope>NUCLEOTIDE SEQUENCE [LARGE SCALE GENOMIC DNA]</scope>
    <source>
        <strain evidence="1 2">NBRC 14820</strain>
    </source>
</reference>
<evidence type="ECO:0000313" key="2">
    <source>
        <dbReference type="Proteomes" id="UP000319478"/>
    </source>
</evidence>
<proteinExistence type="predicted"/>
<comment type="caution">
    <text evidence="1">The sequence shown here is derived from an EMBL/GenBank/DDBJ whole genome shotgun (WGS) entry which is preliminary data.</text>
</comment>
<accession>A0ABQ0SGT8</accession>
<gene>
    <name evidence="1" type="ORF">GHA01_23730</name>
</gene>
<name>A0ABQ0SGT8_NOVHA</name>
<dbReference type="Proteomes" id="UP000319478">
    <property type="component" value="Unassembled WGS sequence"/>
</dbReference>
<evidence type="ECO:0000313" key="1">
    <source>
        <dbReference type="EMBL" id="GEC64524.1"/>
    </source>
</evidence>
<sequence>MDKQAENYGIQNIKNENGPIVVKFQNEEGYQCRKIPACPIKIIPINDMECIFQVKWNGSAIIIGP</sequence>